<evidence type="ECO:0000259" key="2">
    <source>
        <dbReference type="Pfam" id="PF06418"/>
    </source>
</evidence>
<dbReference type="Pfam" id="PF06418">
    <property type="entry name" value="CTP_synth_N"/>
    <property type="match status" value="1"/>
</dbReference>
<proteinExistence type="predicted"/>
<accession>A0A812WVF5</accession>
<evidence type="ECO:0000256" key="1">
    <source>
        <dbReference type="ARBA" id="ARBA00022962"/>
    </source>
</evidence>
<dbReference type="PANTHER" id="PTHR11550">
    <property type="entry name" value="CTP SYNTHASE"/>
    <property type="match status" value="1"/>
</dbReference>
<dbReference type="PANTHER" id="PTHR11550:SF0">
    <property type="entry name" value="CTP SYNTHASE-RELATED"/>
    <property type="match status" value="1"/>
</dbReference>
<name>A0A812WVF5_9DINO</name>
<comment type="caution">
    <text evidence="3">The sequence shown here is derived from an EMBL/GenBank/DDBJ whole genome shotgun (WGS) entry which is preliminary data.</text>
</comment>
<feature type="non-terminal residue" evidence="3">
    <location>
        <position position="309"/>
    </location>
</feature>
<organism evidence="3 4">
    <name type="scientific">Symbiodinium necroappetens</name>
    <dbReference type="NCBI Taxonomy" id="1628268"/>
    <lineage>
        <taxon>Eukaryota</taxon>
        <taxon>Sar</taxon>
        <taxon>Alveolata</taxon>
        <taxon>Dinophyceae</taxon>
        <taxon>Suessiales</taxon>
        <taxon>Symbiodiniaceae</taxon>
        <taxon>Symbiodinium</taxon>
    </lineage>
</organism>
<keyword evidence="1" id="KW-0315">Glutamine amidotransferase</keyword>
<dbReference type="OrthoDB" id="1739076at2759"/>
<evidence type="ECO:0000313" key="3">
    <source>
        <dbReference type="EMBL" id="CAE7703678.1"/>
    </source>
</evidence>
<evidence type="ECO:0000313" key="4">
    <source>
        <dbReference type="Proteomes" id="UP000601435"/>
    </source>
</evidence>
<gene>
    <name evidence="3" type="primary">ctps</name>
    <name evidence="3" type="ORF">SNEC2469_LOCUS20273</name>
</gene>
<protein>
    <submittedName>
        <fullName evidence="3">Ctps protein</fullName>
    </submittedName>
</protein>
<dbReference type="AlphaFoldDB" id="A0A812WVF5"/>
<dbReference type="Gene3D" id="3.40.50.880">
    <property type="match status" value="1"/>
</dbReference>
<dbReference type="SUPFAM" id="SSF52540">
    <property type="entry name" value="P-loop containing nucleoside triphosphate hydrolases"/>
    <property type="match status" value="1"/>
</dbReference>
<dbReference type="GO" id="GO:0042802">
    <property type="term" value="F:identical protein binding"/>
    <property type="evidence" value="ECO:0007669"/>
    <property type="project" value="TreeGrafter"/>
</dbReference>
<dbReference type="Gene3D" id="3.40.50.300">
    <property type="entry name" value="P-loop containing nucleotide triphosphate hydrolases"/>
    <property type="match status" value="1"/>
</dbReference>
<dbReference type="GO" id="GO:0003883">
    <property type="term" value="F:CTP synthase activity"/>
    <property type="evidence" value="ECO:0007669"/>
    <property type="project" value="InterPro"/>
</dbReference>
<dbReference type="InterPro" id="IPR027417">
    <property type="entry name" value="P-loop_NTPase"/>
</dbReference>
<sequence length="309" mass="34295">MMYLSLGRDNNLTTGKVYESVIKKEREGKYLGKTVQVVPHITGEMISWIDSVAKKSVDGTTLRPQICMIELGGTIGDIESMPFIEALRQLKFNLPENSLVWCHCSYIPNMSGQKTKPTQHSVKTLLGLGVQPDLIICRCPDPVLEETRKKIANQCNIPANRIISAHDVTNLFHVPGIFAQQHLIGVMNGLLKLDQLDVFRGVHVPVLLAGVQRQFACRYSKSMRTLNDWDRFAKQVDQAEISKPVTIAFVGKYNKGGGDAYQSVIAALSHAADWVDATELEAPSKDSSDYEEEMKRKAAAEALSTCPTY</sequence>
<keyword evidence="4" id="KW-1185">Reference proteome</keyword>
<reference evidence="3" key="1">
    <citation type="submission" date="2021-02" db="EMBL/GenBank/DDBJ databases">
        <authorList>
            <person name="Dougan E. K."/>
            <person name="Rhodes N."/>
            <person name="Thang M."/>
            <person name="Chan C."/>
        </authorList>
    </citation>
    <scope>NUCLEOTIDE SEQUENCE</scope>
</reference>
<dbReference type="InterPro" id="IPR017456">
    <property type="entry name" value="CTP_synthase_N"/>
</dbReference>
<dbReference type="GO" id="GO:0006241">
    <property type="term" value="P:CTP biosynthetic process"/>
    <property type="evidence" value="ECO:0007669"/>
    <property type="project" value="TreeGrafter"/>
</dbReference>
<dbReference type="InterPro" id="IPR004468">
    <property type="entry name" value="CTP_synthase"/>
</dbReference>
<dbReference type="EMBL" id="CAJNJA010035183">
    <property type="protein sequence ID" value="CAE7703678.1"/>
    <property type="molecule type" value="Genomic_DNA"/>
</dbReference>
<dbReference type="Proteomes" id="UP000601435">
    <property type="component" value="Unassembled WGS sequence"/>
</dbReference>
<dbReference type="GO" id="GO:0019856">
    <property type="term" value="P:pyrimidine nucleobase biosynthetic process"/>
    <property type="evidence" value="ECO:0007669"/>
    <property type="project" value="TreeGrafter"/>
</dbReference>
<dbReference type="InterPro" id="IPR029062">
    <property type="entry name" value="Class_I_gatase-like"/>
</dbReference>
<feature type="domain" description="CTP synthase N-terminal" evidence="2">
    <location>
        <begin position="5"/>
        <end position="192"/>
    </location>
</feature>